<dbReference type="EMBL" id="JBAFUR010000011">
    <property type="protein sequence ID" value="MFG1255382.1"/>
    <property type="molecule type" value="Genomic_DNA"/>
</dbReference>
<sequence length="157" mass="17064">MSIWSIIAWGILGGAFIGIVASLLMKREFWPWFGAGFLAWPIAAIVLIVSALVKPREGAKTYAGIGAIVGVVFLGVGAGYYLSLPDFHEDDIASVKEQIRSEYLKEKGVTKVDVTMVKLEAKKLGGFAVVEKLGQKLTVTCEANLDANGQNFIWRCQ</sequence>
<keyword evidence="1" id="KW-1133">Transmembrane helix</keyword>
<evidence type="ECO:0000256" key="1">
    <source>
        <dbReference type="SAM" id="Phobius"/>
    </source>
</evidence>
<proteinExistence type="predicted"/>
<dbReference type="RefSeq" id="WP_394010465.1">
    <property type="nucleotide sequence ID" value="NZ_JBAFUR010000011.1"/>
</dbReference>
<keyword evidence="3" id="KW-1185">Reference proteome</keyword>
<organism evidence="2 3">
    <name type="scientific">Xanthobacter aminoxidans</name>
    <dbReference type="NCBI Taxonomy" id="186280"/>
    <lineage>
        <taxon>Bacteria</taxon>
        <taxon>Pseudomonadati</taxon>
        <taxon>Pseudomonadota</taxon>
        <taxon>Alphaproteobacteria</taxon>
        <taxon>Hyphomicrobiales</taxon>
        <taxon>Xanthobacteraceae</taxon>
        <taxon>Xanthobacter</taxon>
    </lineage>
</organism>
<feature type="transmembrane region" description="Helical" evidence="1">
    <location>
        <begin position="6"/>
        <end position="25"/>
    </location>
</feature>
<feature type="transmembrane region" description="Helical" evidence="1">
    <location>
        <begin position="32"/>
        <end position="53"/>
    </location>
</feature>
<protein>
    <submittedName>
        <fullName evidence="2">Uncharacterized protein</fullName>
    </submittedName>
</protein>
<keyword evidence="1" id="KW-0812">Transmembrane</keyword>
<dbReference type="Proteomes" id="UP001604043">
    <property type="component" value="Unassembled WGS sequence"/>
</dbReference>
<reference evidence="2 3" key="1">
    <citation type="submission" date="2024-02" db="EMBL/GenBank/DDBJ databases">
        <title>Expansion and revision of Xanthobacter and proposal of Roseixanthobacter gen. nov.</title>
        <authorList>
            <person name="Soltysiak M.P.M."/>
            <person name="Jalihal A."/>
            <person name="Ory A."/>
            <person name="Chrisophersen C."/>
            <person name="Lee A.D."/>
            <person name="Boulton J."/>
            <person name="Springer M."/>
        </authorList>
    </citation>
    <scope>NUCLEOTIDE SEQUENCE [LARGE SCALE GENOMIC DNA]</scope>
    <source>
        <strain evidence="2 3">CB5</strain>
    </source>
</reference>
<feature type="transmembrane region" description="Helical" evidence="1">
    <location>
        <begin position="59"/>
        <end position="82"/>
    </location>
</feature>
<evidence type="ECO:0000313" key="3">
    <source>
        <dbReference type="Proteomes" id="UP001604043"/>
    </source>
</evidence>
<evidence type="ECO:0000313" key="2">
    <source>
        <dbReference type="EMBL" id="MFG1255382.1"/>
    </source>
</evidence>
<keyword evidence="1" id="KW-0472">Membrane</keyword>
<accession>A0ABW6ZNF3</accession>
<name>A0ABW6ZNF3_9HYPH</name>
<gene>
    <name evidence="2" type="ORF">V5F30_24440</name>
</gene>
<comment type="caution">
    <text evidence="2">The sequence shown here is derived from an EMBL/GenBank/DDBJ whole genome shotgun (WGS) entry which is preliminary data.</text>
</comment>